<evidence type="ECO:0000313" key="1">
    <source>
        <dbReference type="EMBL" id="KKM97882.1"/>
    </source>
</evidence>
<dbReference type="EMBL" id="LAZR01005695">
    <property type="protein sequence ID" value="KKM97882.1"/>
    <property type="molecule type" value="Genomic_DNA"/>
</dbReference>
<protein>
    <submittedName>
        <fullName evidence="1">Uncharacterized protein</fullName>
    </submittedName>
</protein>
<proteinExistence type="predicted"/>
<organism evidence="1">
    <name type="scientific">marine sediment metagenome</name>
    <dbReference type="NCBI Taxonomy" id="412755"/>
    <lineage>
        <taxon>unclassified sequences</taxon>
        <taxon>metagenomes</taxon>
        <taxon>ecological metagenomes</taxon>
    </lineage>
</organism>
<reference evidence="1" key="1">
    <citation type="journal article" date="2015" name="Nature">
        <title>Complex archaea that bridge the gap between prokaryotes and eukaryotes.</title>
        <authorList>
            <person name="Spang A."/>
            <person name="Saw J.H."/>
            <person name="Jorgensen S.L."/>
            <person name="Zaremba-Niedzwiedzka K."/>
            <person name="Martijn J."/>
            <person name="Lind A.E."/>
            <person name="van Eijk R."/>
            <person name="Schleper C."/>
            <person name="Guy L."/>
            <person name="Ettema T.J."/>
        </authorList>
    </citation>
    <scope>NUCLEOTIDE SEQUENCE</scope>
</reference>
<sequence>MPQIVHLILDGQGALAKLADVQVRTSVGHIIVTSLPDGMASGKPSVAIISELEDGSYVFLEMSLAMFQTVNVGLRGRYGDIE</sequence>
<comment type="caution">
    <text evidence="1">The sequence shown here is derived from an EMBL/GenBank/DDBJ whole genome shotgun (WGS) entry which is preliminary data.</text>
</comment>
<accession>A0A0F9PXI2</accession>
<name>A0A0F9PXI2_9ZZZZ</name>
<dbReference type="AlphaFoldDB" id="A0A0F9PXI2"/>
<gene>
    <name evidence="1" type="ORF">LCGC14_1163540</name>
</gene>